<dbReference type="InterPro" id="IPR003594">
    <property type="entry name" value="HATPase_dom"/>
</dbReference>
<dbReference type="InterPro" id="IPR036890">
    <property type="entry name" value="HATPase_C_sf"/>
</dbReference>
<dbReference type="PROSITE" id="PS50110">
    <property type="entry name" value="RESPONSE_REGULATORY"/>
    <property type="match status" value="1"/>
</dbReference>
<protein>
    <recommendedName>
        <fullName evidence="4">Histidine kinase domain-containing protein</fullName>
    </recommendedName>
</protein>
<organism evidence="3">
    <name type="scientific">marine sediment metagenome</name>
    <dbReference type="NCBI Taxonomy" id="412755"/>
    <lineage>
        <taxon>unclassified sequences</taxon>
        <taxon>metagenomes</taxon>
        <taxon>ecological metagenomes</taxon>
    </lineage>
</organism>
<dbReference type="SUPFAM" id="SSF52172">
    <property type="entry name" value="CheY-like"/>
    <property type="match status" value="1"/>
</dbReference>
<dbReference type="Gene3D" id="3.40.50.2300">
    <property type="match status" value="1"/>
</dbReference>
<dbReference type="PANTHER" id="PTHR43065:SF42">
    <property type="entry name" value="TWO-COMPONENT SENSOR PPRA"/>
    <property type="match status" value="1"/>
</dbReference>
<proteinExistence type="predicted"/>
<dbReference type="SMART" id="SM00387">
    <property type="entry name" value="HATPase_c"/>
    <property type="match status" value="1"/>
</dbReference>
<dbReference type="InterPro" id="IPR011006">
    <property type="entry name" value="CheY-like_superfamily"/>
</dbReference>
<dbReference type="GO" id="GO:0000160">
    <property type="term" value="P:phosphorelay signal transduction system"/>
    <property type="evidence" value="ECO:0007669"/>
    <property type="project" value="InterPro"/>
</dbReference>
<dbReference type="Pfam" id="PF02518">
    <property type="entry name" value="HATPase_c"/>
    <property type="match status" value="1"/>
</dbReference>
<sequence>MAILGNADLALSGLAPESPARESLEEIEAAAKRAADLARQMLAYSGKGRFAVAAIHLRRLVEEMAHLLEASISKKAILKYDFAQSLPAIKADPTQIRQVVMNLITNASEAIGDDQGVISISTGVLECDRKYLSETYLDEQLPEGAYAYFEVADTGCGMDAKTLGKIFDPFFTTKFTGRGLGLAAVLGIMRGHNGALKVHSEPGKGTTFRVLFPCLDRPPEPSEKEAARTDPWRGSGTILLVDDEQPVRAVAKRMLERAGFTVLTAANGREAL</sequence>
<comment type="caution">
    <text evidence="3">The sequence shown here is derived from an EMBL/GenBank/DDBJ whole genome shotgun (WGS) entry which is preliminary data.</text>
</comment>
<feature type="domain" description="Histidine kinase" evidence="1">
    <location>
        <begin position="1"/>
        <end position="216"/>
    </location>
</feature>
<evidence type="ECO:0000313" key="3">
    <source>
        <dbReference type="EMBL" id="GAG07392.1"/>
    </source>
</evidence>
<feature type="non-terminal residue" evidence="3">
    <location>
        <position position="272"/>
    </location>
</feature>
<evidence type="ECO:0000259" key="1">
    <source>
        <dbReference type="PROSITE" id="PS50109"/>
    </source>
</evidence>
<dbReference type="InterPro" id="IPR001789">
    <property type="entry name" value="Sig_transdc_resp-reg_receiver"/>
</dbReference>
<gene>
    <name evidence="3" type="ORF">S01H1_34904</name>
</gene>
<dbReference type="InterPro" id="IPR005467">
    <property type="entry name" value="His_kinase_dom"/>
</dbReference>
<name>X0V7P8_9ZZZZ</name>
<evidence type="ECO:0008006" key="4">
    <source>
        <dbReference type="Google" id="ProtNLM"/>
    </source>
</evidence>
<reference evidence="3" key="1">
    <citation type="journal article" date="2014" name="Front. Microbiol.">
        <title>High frequency of phylogenetically diverse reductive dehalogenase-homologous genes in deep subseafloor sedimentary metagenomes.</title>
        <authorList>
            <person name="Kawai M."/>
            <person name="Futagami T."/>
            <person name="Toyoda A."/>
            <person name="Takaki Y."/>
            <person name="Nishi S."/>
            <person name="Hori S."/>
            <person name="Arai W."/>
            <person name="Tsubouchi T."/>
            <person name="Morono Y."/>
            <person name="Uchiyama I."/>
            <person name="Ito T."/>
            <person name="Fujiyama A."/>
            <person name="Inagaki F."/>
            <person name="Takami H."/>
        </authorList>
    </citation>
    <scope>NUCLEOTIDE SEQUENCE</scope>
    <source>
        <strain evidence="3">Expedition CK06-06</strain>
    </source>
</reference>
<dbReference type="PANTHER" id="PTHR43065">
    <property type="entry name" value="SENSOR HISTIDINE KINASE"/>
    <property type="match status" value="1"/>
</dbReference>
<dbReference type="SUPFAM" id="SSF55874">
    <property type="entry name" value="ATPase domain of HSP90 chaperone/DNA topoisomerase II/histidine kinase"/>
    <property type="match status" value="1"/>
</dbReference>
<dbReference type="PROSITE" id="PS50109">
    <property type="entry name" value="HIS_KIN"/>
    <property type="match status" value="1"/>
</dbReference>
<dbReference type="EMBL" id="BARS01021767">
    <property type="protein sequence ID" value="GAG07392.1"/>
    <property type="molecule type" value="Genomic_DNA"/>
</dbReference>
<dbReference type="Gene3D" id="3.30.565.10">
    <property type="entry name" value="Histidine kinase-like ATPase, C-terminal domain"/>
    <property type="match status" value="1"/>
</dbReference>
<dbReference type="GO" id="GO:0016772">
    <property type="term" value="F:transferase activity, transferring phosphorus-containing groups"/>
    <property type="evidence" value="ECO:0007669"/>
    <property type="project" value="InterPro"/>
</dbReference>
<dbReference type="InterPro" id="IPR004358">
    <property type="entry name" value="Sig_transdc_His_kin-like_C"/>
</dbReference>
<evidence type="ECO:0000259" key="2">
    <source>
        <dbReference type="PROSITE" id="PS50110"/>
    </source>
</evidence>
<dbReference type="PRINTS" id="PR00344">
    <property type="entry name" value="BCTRLSENSOR"/>
</dbReference>
<accession>X0V7P8</accession>
<dbReference type="AlphaFoldDB" id="X0V7P8"/>
<feature type="domain" description="Response regulatory" evidence="2">
    <location>
        <begin position="237"/>
        <end position="272"/>
    </location>
</feature>